<dbReference type="PANTHER" id="PTHR39072:SF2">
    <property type="match status" value="1"/>
</dbReference>
<dbReference type="Pfam" id="PF15950">
    <property type="entry name" value="DUF4758"/>
    <property type="match status" value="3"/>
</dbReference>
<gene>
    <name evidence="4" type="primary">LOC108254245</name>
</gene>
<sequence>IAITDVLEGITTILSTDVFGTYIDGLYAQVLESTTKILSSETPSVATEATPASSESSSATPQEGVEVKPTGVVSLNEGSIIDAEGITTTFYTTKAIGTYIDGLYAQVIESTSSIKIDEERKTTLPESDPATTIIGDKSYKTGLVKIIEGQMVKDKTTTFYESKVIGTIIDDRYAQVIESTSSISIEPTVNPDEVIKPTSTQIPELNITPTEQPTTPASTPAVESSQGENKGEDEDDEENKIGSKKKFAPVIRPFASRP</sequence>
<feature type="non-terminal residue" evidence="4">
    <location>
        <position position="1"/>
    </location>
</feature>
<feature type="region of interest" description="Disordered" evidence="1">
    <location>
        <begin position="40"/>
        <end position="66"/>
    </location>
</feature>
<feature type="region of interest" description="Disordered" evidence="1">
    <location>
        <begin position="200"/>
        <end position="258"/>
    </location>
</feature>
<feature type="non-terminal residue" evidence="4">
    <location>
        <position position="258"/>
    </location>
</feature>
<dbReference type="GeneID" id="108254245"/>
<proteinExistence type="predicted"/>
<accession>A0A1S4ERB1</accession>
<feature type="domain" description="DUF4758" evidence="2">
    <location>
        <begin position="53"/>
        <end position="113"/>
    </location>
</feature>
<dbReference type="InterPro" id="IPR031866">
    <property type="entry name" value="DUF4758"/>
</dbReference>
<dbReference type="PANTHER" id="PTHR39072">
    <property type="entry name" value="RE48511P"/>
    <property type="match status" value="1"/>
</dbReference>
<evidence type="ECO:0000259" key="2">
    <source>
        <dbReference type="Pfam" id="PF15950"/>
    </source>
</evidence>
<feature type="compositionally biased region" description="Low complexity" evidence="1">
    <location>
        <begin position="41"/>
        <end position="61"/>
    </location>
</feature>
<dbReference type="AlphaFoldDB" id="A0A1S4ERB1"/>
<feature type="domain" description="DUF4758" evidence="2">
    <location>
        <begin position="4"/>
        <end position="36"/>
    </location>
</feature>
<name>A0A1S4ERB1_DIACI</name>
<evidence type="ECO:0000313" key="3">
    <source>
        <dbReference type="Proteomes" id="UP000079169"/>
    </source>
</evidence>
<evidence type="ECO:0000256" key="1">
    <source>
        <dbReference type="SAM" id="MobiDB-lite"/>
    </source>
</evidence>
<evidence type="ECO:0000313" key="4">
    <source>
        <dbReference type="RefSeq" id="XP_017304739.2"/>
    </source>
</evidence>
<feature type="domain" description="DUF4758" evidence="2">
    <location>
        <begin position="133"/>
        <end position="182"/>
    </location>
</feature>
<organism evidence="3 4">
    <name type="scientific">Diaphorina citri</name>
    <name type="common">Asian citrus psyllid</name>
    <dbReference type="NCBI Taxonomy" id="121845"/>
    <lineage>
        <taxon>Eukaryota</taxon>
        <taxon>Metazoa</taxon>
        <taxon>Ecdysozoa</taxon>
        <taxon>Arthropoda</taxon>
        <taxon>Hexapoda</taxon>
        <taxon>Insecta</taxon>
        <taxon>Pterygota</taxon>
        <taxon>Neoptera</taxon>
        <taxon>Paraneoptera</taxon>
        <taxon>Hemiptera</taxon>
        <taxon>Sternorrhyncha</taxon>
        <taxon>Psylloidea</taxon>
        <taxon>Psyllidae</taxon>
        <taxon>Diaphorininae</taxon>
        <taxon>Diaphorina</taxon>
    </lineage>
</organism>
<dbReference type="PaxDb" id="121845-A0A1S4ERB1"/>
<protein>
    <submittedName>
        <fullName evidence="4">Uncharacterized protein LOC108254245</fullName>
    </submittedName>
</protein>
<reference evidence="4" key="1">
    <citation type="submission" date="2025-08" db="UniProtKB">
        <authorList>
            <consortium name="RefSeq"/>
        </authorList>
    </citation>
    <scope>IDENTIFICATION</scope>
</reference>
<feature type="compositionally biased region" description="Polar residues" evidence="1">
    <location>
        <begin position="200"/>
        <end position="226"/>
    </location>
</feature>
<dbReference type="STRING" id="121845.A0A1S4ERB1"/>
<dbReference type="Proteomes" id="UP000079169">
    <property type="component" value="Unplaced"/>
</dbReference>
<keyword evidence="3" id="KW-1185">Reference proteome</keyword>
<dbReference type="RefSeq" id="XP_017304739.2">
    <property type="nucleotide sequence ID" value="XM_017449250.2"/>
</dbReference>
<dbReference type="KEGG" id="dci:108254245"/>